<sequence length="132" mass="15627">MDIPKIEHFITECCICESSHMVVSTREQLVFITCREYLPLYNGFYMRVPNYSRLFLDLAETKIRLALDGETVSRKMVLRDVIQSLFETDLKDITLLRFWGACIEVMSNIWMQSYRKTNAEFWEVVKDIIEAL</sequence>
<proteinExistence type="predicted"/>
<dbReference type="EMBL" id="JAUKTV010000002">
    <property type="protein sequence ID" value="KAK0744299.1"/>
    <property type="molecule type" value="Genomic_DNA"/>
</dbReference>
<dbReference type="AlphaFoldDB" id="A0AA40K386"/>
<name>A0AA40K386_9PEZI</name>
<gene>
    <name evidence="1" type="ORF">B0T21DRAFT_407408</name>
</gene>
<organism evidence="1 2">
    <name type="scientific">Apiosordaria backusii</name>
    <dbReference type="NCBI Taxonomy" id="314023"/>
    <lineage>
        <taxon>Eukaryota</taxon>
        <taxon>Fungi</taxon>
        <taxon>Dikarya</taxon>
        <taxon>Ascomycota</taxon>
        <taxon>Pezizomycotina</taxon>
        <taxon>Sordariomycetes</taxon>
        <taxon>Sordariomycetidae</taxon>
        <taxon>Sordariales</taxon>
        <taxon>Lasiosphaeriaceae</taxon>
        <taxon>Apiosordaria</taxon>
    </lineage>
</organism>
<evidence type="ECO:0000313" key="2">
    <source>
        <dbReference type="Proteomes" id="UP001172159"/>
    </source>
</evidence>
<evidence type="ECO:0000313" key="1">
    <source>
        <dbReference type="EMBL" id="KAK0744299.1"/>
    </source>
</evidence>
<dbReference type="Proteomes" id="UP001172159">
    <property type="component" value="Unassembled WGS sequence"/>
</dbReference>
<comment type="caution">
    <text evidence="1">The sequence shown here is derived from an EMBL/GenBank/DDBJ whole genome shotgun (WGS) entry which is preliminary data.</text>
</comment>
<reference evidence="1" key="1">
    <citation type="submission" date="2023-06" db="EMBL/GenBank/DDBJ databases">
        <title>Genome-scale phylogeny and comparative genomics of the fungal order Sordariales.</title>
        <authorList>
            <consortium name="Lawrence Berkeley National Laboratory"/>
            <person name="Hensen N."/>
            <person name="Bonometti L."/>
            <person name="Westerberg I."/>
            <person name="Brannstrom I.O."/>
            <person name="Guillou S."/>
            <person name="Cros-Aarteil S."/>
            <person name="Calhoun S."/>
            <person name="Haridas S."/>
            <person name="Kuo A."/>
            <person name="Mondo S."/>
            <person name="Pangilinan J."/>
            <person name="Riley R."/>
            <person name="Labutti K."/>
            <person name="Andreopoulos B."/>
            <person name="Lipzen A."/>
            <person name="Chen C."/>
            <person name="Yanf M."/>
            <person name="Daum C."/>
            <person name="Ng V."/>
            <person name="Clum A."/>
            <person name="Steindorff A."/>
            <person name="Ohm R."/>
            <person name="Martin F."/>
            <person name="Silar P."/>
            <person name="Natvig D."/>
            <person name="Lalanne C."/>
            <person name="Gautier V."/>
            <person name="Ament-Velasquez S.L."/>
            <person name="Kruys A."/>
            <person name="Hutchinson M.I."/>
            <person name="Powell A.J."/>
            <person name="Barry K."/>
            <person name="Miller A.N."/>
            <person name="Grigoriev I.V."/>
            <person name="Debuchy R."/>
            <person name="Gladieux P."/>
            <person name="Thoren M.H."/>
            <person name="Johannesson H."/>
        </authorList>
    </citation>
    <scope>NUCLEOTIDE SEQUENCE</scope>
    <source>
        <strain evidence="1">CBS 540.89</strain>
    </source>
</reference>
<accession>A0AA40K386</accession>
<keyword evidence="2" id="KW-1185">Reference proteome</keyword>
<protein>
    <submittedName>
        <fullName evidence="1">Uncharacterized protein</fullName>
    </submittedName>
</protein>